<sequence length="280" mass="33086">MISIITSIHNQLGMNKLFYKYLKDKTNGEFELIIVDNMSTDGSREFFEERADRVIVNKQNYSYPVCQNQGIRAATGDYLAFFNNDLILSTDWDTRILRLMEERELDVVSFASNDFMENPEVQHRVHKMWKYIKYPLRTLFGTNYASLYAMFRLMYRNWDRFCRERYERFGNETVEGFSGSSIFMKRSVLDKIGLWDERIQAADFDLFCRTKQRFVNFGDIKPIQVALGIYFHHYQRLTLRSKPTPFADALNIISLREKWGGMEKELLRDVGMVTTIPLPG</sequence>
<comment type="caution">
    <text evidence="2">The sequence shown here is derived from an EMBL/GenBank/DDBJ whole genome shotgun (WGS) entry which is preliminary data.</text>
</comment>
<evidence type="ECO:0000313" key="2">
    <source>
        <dbReference type="EMBL" id="TCS85707.1"/>
    </source>
</evidence>
<gene>
    <name evidence="2" type="ORF">EDD80_111110</name>
</gene>
<dbReference type="InterPro" id="IPR050834">
    <property type="entry name" value="Glycosyltransf_2"/>
</dbReference>
<organism evidence="2 3">
    <name type="scientific">Anseongella ginsenosidimutans</name>
    <dbReference type="NCBI Taxonomy" id="496056"/>
    <lineage>
        <taxon>Bacteria</taxon>
        <taxon>Pseudomonadati</taxon>
        <taxon>Bacteroidota</taxon>
        <taxon>Sphingobacteriia</taxon>
        <taxon>Sphingobacteriales</taxon>
        <taxon>Sphingobacteriaceae</taxon>
        <taxon>Anseongella</taxon>
    </lineage>
</organism>
<protein>
    <submittedName>
        <fullName evidence="2">GT2 family glycosyltransferase</fullName>
    </submittedName>
</protein>
<keyword evidence="2" id="KW-0808">Transferase</keyword>
<dbReference type="InterPro" id="IPR029044">
    <property type="entry name" value="Nucleotide-diphossugar_trans"/>
</dbReference>
<dbReference type="Proteomes" id="UP000295807">
    <property type="component" value="Unassembled WGS sequence"/>
</dbReference>
<dbReference type="SUPFAM" id="SSF53448">
    <property type="entry name" value="Nucleotide-diphospho-sugar transferases"/>
    <property type="match status" value="1"/>
</dbReference>
<dbReference type="Gene3D" id="3.90.550.10">
    <property type="entry name" value="Spore Coat Polysaccharide Biosynthesis Protein SpsA, Chain A"/>
    <property type="match status" value="1"/>
</dbReference>
<feature type="domain" description="Glycosyltransferase 2-like" evidence="1">
    <location>
        <begin position="3"/>
        <end position="192"/>
    </location>
</feature>
<dbReference type="AlphaFoldDB" id="A0A4R3KNV4"/>
<keyword evidence="3" id="KW-1185">Reference proteome</keyword>
<dbReference type="Pfam" id="PF00535">
    <property type="entry name" value="Glycos_transf_2"/>
    <property type="match status" value="1"/>
</dbReference>
<dbReference type="OrthoDB" id="9771846at2"/>
<accession>A0A4R3KNV4</accession>
<dbReference type="GO" id="GO:0016740">
    <property type="term" value="F:transferase activity"/>
    <property type="evidence" value="ECO:0007669"/>
    <property type="project" value="UniProtKB-KW"/>
</dbReference>
<dbReference type="PANTHER" id="PTHR43685">
    <property type="entry name" value="GLYCOSYLTRANSFERASE"/>
    <property type="match status" value="1"/>
</dbReference>
<evidence type="ECO:0000313" key="3">
    <source>
        <dbReference type="Proteomes" id="UP000295807"/>
    </source>
</evidence>
<dbReference type="PANTHER" id="PTHR43685:SF2">
    <property type="entry name" value="GLYCOSYLTRANSFERASE 2-LIKE DOMAIN-CONTAINING PROTEIN"/>
    <property type="match status" value="1"/>
</dbReference>
<dbReference type="InterPro" id="IPR001173">
    <property type="entry name" value="Glyco_trans_2-like"/>
</dbReference>
<evidence type="ECO:0000259" key="1">
    <source>
        <dbReference type="Pfam" id="PF00535"/>
    </source>
</evidence>
<proteinExistence type="predicted"/>
<dbReference type="RefSeq" id="WP_132130124.1">
    <property type="nucleotide sequence ID" value="NZ_CP042432.1"/>
</dbReference>
<dbReference type="EMBL" id="SMAD01000011">
    <property type="protein sequence ID" value="TCS85707.1"/>
    <property type="molecule type" value="Genomic_DNA"/>
</dbReference>
<reference evidence="2 3" key="1">
    <citation type="submission" date="2019-03" db="EMBL/GenBank/DDBJ databases">
        <title>Genomic Encyclopedia of Type Strains, Phase IV (KMG-IV): sequencing the most valuable type-strain genomes for metagenomic binning, comparative biology and taxonomic classification.</title>
        <authorList>
            <person name="Goeker M."/>
        </authorList>
    </citation>
    <scope>NUCLEOTIDE SEQUENCE [LARGE SCALE GENOMIC DNA]</scope>
    <source>
        <strain evidence="2 3">DSM 21100</strain>
    </source>
</reference>
<name>A0A4R3KNV4_9SPHI</name>